<reference evidence="8 9" key="1">
    <citation type="submission" date="2019-03" db="EMBL/GenBank/DDBJ databases">
        <title>Draft genome sequences of novel Actinobacteria.</title>
        <authorList>
            <person name="Sahin N."/>
            <person name="Ay H."/>
            <person name="Saygin H."/>
        </authorList>
    </citation>
    <scope>NUCLEOTIDE SEQUENCE [LARGE SCALE GENOMIC DNA]</scope>
    <source>
        <strain evidence="8 9">DSM 41900</strain>
    </source>
</reference>
<evidence type="ECO:0000256" key="1">
    <source>
        <dbReference type="ARBA" id="ARBA00001933"/>
    </source>
</evidence>
<feature type="non-terminal residue" evidence="8">
    <location>
        <position position="403"/>
    </location>
</feature>
<feature type="modified residue" description="N6-(pyridoxal phosphate)lysine" evidence="6">
    <location>
        <position position="282"/>
    </location>
</feature>
<protein>
    <submittedName>
        <fullName evidence="8">Aminotransferase class V-fold PLP-dependent enzyme</fullName>
    </submittedName>
</protein>
<dbReference type="PRINTS" id="PR00800">
    <property type="entry name" value="YHDCRBOXLASE"/>
</dbReference>
<comment type="caution">
    <text evidence="8">The sequence shown here is derived from an EMBL/GenBank/DDBJ whole genome shotgun (WGS) entry which is preliminary data.</text>
</comment>
<keyword evidence="4 6" id="KW-0663">Pyridoxal phosphate</keyword>
<dbReference type="GO" id="GO:0019752">
    <property type="term" value="P:carboxylic acid metabolic process"/>
    <property type="evidence" value="ECO:0007669"/>
    <property type="project" value="InterPro"/>
</dbReference>
<dbReference type="OrthoDB" id="3335676at2"/>
<evidence type="ECO:0000256" key="7">
    <source>
        <dbReference type="RuleBase" id="RU000382"/>
    </source>
</evidence>
<keyword evidence="8" id="KW-0808">Transferase</keyword>
<evidence type="ECO:0000256" key="5">
    <source>
        <dbReference type="ARBA" id="ARBA00023239"/>
    </source>
</evidence>
<evidence type="ECO:0000313" key="9">
    <source>
        <dbReference type="Proteomes" id="UP000295345"/>
    </source>
</evidence>
<keyword evidence="8" id="KW-0032">Aminotransferase</keyword>
<dbReference type="InterPro" id="IPR015424">
    <property type="entry name" value="PyrdxlP-dep_Trfase"/>
</dbReference>
<organism evidence="8 9">
    <name type="scientific">Streptomyces hainanensis</name>
    <dbReference type="NCBI Taxonomy" id="402648"/>
    <lineage>
        <taxon>Bacteria</taxon>
        <taxon>Bacillati</taxon>
        <taxon>Actinomycetota</taxon>
        <taxon>Actinomycetes</taxon>
        <taxon>Kitasatosporales</taxon>
        <taxon>Streptomycetaceae</taxon>
        <taxon>Streptomyces</taxon>
    </lineage>
</organism>
<dbReference type="PANTHER" id="PTHR11999:SF70">
    <property type="entry name" value="MIP05841P"/>
    <property type="match status" value="1"/>
</dbReference>
<gene>
    <name evidence="8" type="ORF">E1283_27600</name>
</gene>
<dbReference type="SUPFAM" id="SSF53383">
    <property type="entry name" value="PLP-dependent transferases"/>
    <property type="match status" value="1"/>
</dbReference>
<dbReference type="InterPro" id="IPR015421">
    <property type="entry name" value="PyrdxlP-dep_Trfase_major"/>
</dbReference>
<accession>A0A4R4SVR6</accession>
<dbReference type="Gene3D" id="3.90.1150.10">
    <property type="entry name" value="Aspartate Aminotransferase, domain 1"/>
    <property type="match status" value="1"/>
</dbReference>
<evidence type="ECO:0000256" key="3">
    <source>
        <dbReference type="ARBA" id="ARBA00022793"/>
    </source>
</evidence>
<keyword evidence="3" id="KW-0210">Decarboxylase</keyword>
<evidence type="ECO:0000256" key="4">
    <source>
        <dbReference type="ARBA" id="ARBA00022898"/>
    </source>
</evidence>
<comment type="similarity">
    <text evidence="2 7">Belongs to the group II decarboxylase family.</text>
</comment>
<dbReference type="GO" id="GO:0004058">
    <property type="term" value="F:aromatic-L-amino-acid decarboxylase activity"/>
    <property type="evidence" value="ECO:0007669"/>
    <property type="project" value="UniProtKB-ARBA"/>
</dbReference>
<evidence type="ECO:0000256" key="2">
    <source>
        <dbReference type="ARBA" id="ARBA00009533"/>
    </source>
</evidence>
<dbReference type="InterPro" id="IPR015422">
    <property type="entry name" value="PyrdxlP-dep_Trfase_small"/>
</dbReference>
<sequence length="403" mass="42326">MRAMGLAALEMLIDHVAAPRGDAPVSANGAAAAAHLRVQPVPTAPADDPVALLNELHPLLREGNAHPDHPGFLAFVPSPGTFPGVLGAALATGFAVPTGWRLTGPAASAIESAAVGWLVELLGLTEGTSGLFVPGGSLANLTALAAARDARAGTEAHAATAYVSDQTHFSVPRALHVLGLHTDRVRTLPSDRAQRLAVGPLAERVARDRRRGLRPFLVVATAGTTATGAVDPLPELARFCREEGLWLHVDGAYGAPAALTRRGRRALAGLELADSLTVDAHKWLFQPAETSCVLLREPAHLRRAFGVELPSYLAADDEADGDGVAGDGVDYLQWGVQQTREFRALRLWLSLRTFGADAFRSAIDRGLDTAEEIARHIEDSPGLALVTGPALAVVTFRALPLSL</sequence>
<dbReference type="Proteomes" id="UP000295345">
    <property type="component" value="Unassembled WGS sequence"/>
</dbReference>
<dbReference type="GO" id="GO:0006520">
    <property type="term" value="P:amino acid metabolic process"/>
    <property type="evidence" value="ECO:0007669"/>
    <property type="project" value="InterPro"/>
</dbReference>
<dbReference type="InterPro" id="IPR010977">
    <property type="entry name" value="Aromatic_deC"/>
</dbReference>
<evidence type="ECO:0000256" key="6">
    <source>
        <dbReference type="PIRSR" id="PIRSR602129-50"/>
    </source>
</evidence>
<keyword evidence="5 7" id="KW-0456">Lyase</keyword>
<keyword evidence="9" id="KW-1185">Reference proteome</keyword>
<dbReference type="PANTHER" id="PTHR11999">
    <property type="entry name" value="GROUP II PYRIDOXAL-5-PHOSPHATE DECARBOXYLASE"/>
    <property type="match status" value="1"/>
</dbReference>
<evidence type="ECO:0000313" key="8">
    <source>
        <dbReference type="EMBL" id="TDC68290.1"/>
    </source>
</evidence>
<comment type="cofactor">
    <cofactor evidence="1 6 7">
        <name>pyridoxal 5'-phosphate</name>
        <dbReference type="ChEBI" id="CHEBI:597326"/>
    </cofactor>
</comment>
<proteinExistence type="inferred from homology"/>
<dbReference type="GO" id="GO:0030170">
    <property type="term" value="F:pyridoxal phosphate binding"/>
    <property type="evidence" value="ECO:0007669"/>
    <property type="project" value="InterPro"/>
</dbReference>
<dbReference type="GO" id="GO:0008483">
    <property type="term" value="F:transaminase activity"/>
    <property type="evidence" value="ECO:0007669"/>
    <property type="project" value="UniProtKB-KW"/>
</dbReference>
<dbReference type="Gene3D" id="3.40.640.10">
    <property type="entry name" value="Type I PLP-dependent aspartate aminotransferase-like (Major domain)"/>
    <property type="match status" value="1"/>
</dbReference>
<dbReference type="AlphaFoldDB" id="A0A4R4SVR6"/>
<dbReference type="InterPro" id="IPR002129">
    <property type="entry name" value="PyrdxlP-dep_de-COase"/>
</dbReference>
<name>A0A4R4SVR6_9ACTN</name>
<dbReference type="Pfam" id="PF00282">
    <property type="entry name" value="Pyridoxal_deC"/>
    <property type="match status" value="1"/>
</dbReference>
<dbReference type="EMBL" id="SMKI01000382">
    <property type="protein sequence ID" value="TDC68290.1"/>
    <property type="molecule type" value="Genomic_DNA"/>
</dbReference>